<reference evidence="1" key="1">
    <citation type="submission" date="2018-05" db="EMBL/GenBank/DDBJ databases">
        <authorList>
            <person name="Lanie J.A."/>
            <person name="Ng W.-L."/>
            <person name="Kazmierczak K.M."/>
            <person name="Andrzejewski T.M."/>
            <person name="Davidsen T.M."/>
            <person name="Wayne K.J."/>
            <person name="Tettelin H."/>
            <person name="Glass J.I."/>
            <person name="Rusch D."/>
            <person name="Podicherti R."/>
            <person name="Tsui H.-C.T."/>
            <person name="Winkler M.E."/>
        </authorList>
    </citation>
    <scope>NUCLEOTIDE SEQUENCE</scope>
</reference>
<dbReference type="AlphaFoldDB" id="A0A382KUX0"/>
<gene>
    <name evidence="1" type="ORF">METZ01_LOCUS281242</name>
</gene>
<name>A0A382KUX0_9ZZZZ</name>
<protein>
    <recommendedName>
        <fullName evidence="2">Type VI secretion system baseplate subunit TssK</fullName>
    </recommendedName>
</protein>
<dbReference type="NCBIfam" id="TIGR03353">
    <property type="entry name" value="VI_chp_4"/>
    <property type="match status" value="1"/>
</dbReference>
<sequence length="181" mass="20528">VDHLQKVMWSEGMFLTPHHFQQADRYHTTTLHNRIRALQPVGYGVCELKVNEDALTNGEFLLQKCWAVLPDGLSVDIPDLDSIPETRPVEPYFDSKKEHLGVYLATPVIRTGQAGCSVDGTVNGRPTRYRRQFINVSDDNSGTNEREITTARKDLRILFDDEPLDDYITLKIAELERTATG</sequence>
<organism evidence="1">
    <name type="scientific">marine metagenome</name>
    <dbReference type="NCBI Taxonomy" id="408172"/>
    <lineage>
        <taxon>unclassified sequences</taxon>
        <taxon>metagenomes</taxon>
        <taxon>ecological metagenomes</taxon>
    </lineage>
</organism>
<dbReference type="PANTHER" id="PTHR35566:SF1">
    <property type="entry name" value="TYPE VI SECRETION SYSTEM BASEPLATE COMPONENT TSSK1"/>
    <property type="match status" value="1"/>
</dbReference>
<feature type="non-terminal residue" evidence="1">
    <location>
        <position position="1"/>
    </location>
</feature>
<evidence type="ECO:0008006" key="2">
    <source>
        <dbReference type="Google" id="ProtNLM"/>
    </source>
</evidence>
<dbReference type="Pfam" id="PF05936">
    <property type="entry name" value="T6SS_VasE"/>
    <property type="match status" value="1"/>
</dbReference>
<dbReference type="EMBL" id="UINC01083057">
    <property type="protein sequence ID" value="SVC28388.1"/>
    <property type="molecule type" value="Genomic_DNA"/>
</dbReference>
<proteinExistence type="predicted"/>
<evidence type="ECO:0000313" key="1">
    <source>
        <dbReference type="EMBL" id="SVC28388.1"/>
    </source>
</evidence>
<accession>A0A382KUX0</accession>
<dbReference type="PANTHER" id="PTHR35566">
    <property type="entry name" value="BLR3599 PROTEIN"/>
    <property type="match status" value="1"/>
</dbReference>
<feature type="non-terminal residue" evidence="1">
    <location>
        <position position="181"/>
    </location>
</feature>
<dbReference type="InterPro" id="IPR010263">
    <property type="entry name" value="T6SS_TssK"/>
</dbReference>